<gene>
    <name evidence="2" type="ORF">DLM77_17130</name>
</gene>
<dbReference type="EMBL" id="QHCR01000007">
    <property type="protein sequence ID" value="RHX78782.1"/>
    <property type="molecule type" value="Genomic_DNA"/>
</dbReference>
<keyword evidence="3" id="KW-1185">Reference proteome</keyword>
<reference evidence="3" key="1">
    <citation type="submission" date="2018-05" db="EMBL/GenBank/DDBJ databases">
        <title>Leptospira yasudae sp. nov. and Leptospira stimsonii sp. nov., two pathogenic species of the genus Leptospira isolated from environmental sources.</title>
        <authorList>
            <person name="Casanovas-Massana A."/>
            <person name="Hamond C."/>
            <person name="Santos L.A."/>
            <person name="Hacker K.P."/>
            <person name="Balassiano I."/>
            <person name="Medeiros M.A."/>
            <person name="Reis M.G."/>
            <person name="Ko A.I."/>
            <person name="Wunder E.A."/>
        </authorList>
    </citation>
    <scope>NUCLEOTIDE SEQUENCE [LARGE SCALE GENOMIC DNA]</scope>
    <source>
        <strain evidence="3">B21</strain>
    </source>
</reference>
<name>A0ABX9M1D5_9LEPT</name>
<feature type="transmembrane region" description="Helical" evidence="1">
    <location>
        <begin position="20"/>
        <end position="46"/>
    </location>
</feature>
<evidence type="ECO:0000313" key="2">
    <source>
        <dbReference type="EMBL" id="RHX78782.1"/>
    </source>
</evidence>
<organism evidence="2 3">
    <name type="scientific">Leptospira yasudae</name>
    <dbReference type="NCBI Taxonomy" id="2202201"/>
    <lineage>
        <taxon>Bacteria</taxon>
        <taxon>Pseudomonadati</taxon>
        <taxon>Spirochaetota</taxon>
        <taxon>Spirochaetia</taxon>
        <taxon>Leptospirales</taxon>
        <taxon>Leptospiraceae</taxon>
        <taxon>Leptospira</taxon>
    </lineage>
</organism>
<keyword evidence="1" id="KW-1133">Transmembrane helix</keyword>
<keyword evidence="1" id="KW-0472">Membrane</keyword>
<dbReference type="Proteomes" id="UP000285569">
    <property type="component" value="Unassembled WGS sequence"/>
</dbReference>
<evidence type="ECO:0000256" key="1">
    <source>
        <dbReference type="SAM" id="Phobius"/>
    </source>
</evidence>
<accession>A0ABX9M1D5</accession>
<keyword evidence="1" id="KW-0812">Transmembrane</keyword>
<protein>
    <submittedName>
        <fullName evidence="2">Uncharacterized protein</fullName>
    </submittedName>
</protein>
<proteinExistence type="predicted"/>
<sequence>MLDYLIWELPFDYEISYSEIDVATLIQAFVTVASSFSGAFFAYYFMNKHSVREKEMTRFLEHIDALLRIESYLVTNMEINQRNIDRLNYYKKANADSKIPVLDYDGYFVKWEIIDNVKTELLINKITSLLNELSVTDNMLKSFVKDSIERIEDSFTREGSVRISDSHTIEEFHKYLKDYIEDIGKNLIAFQNNLTEGLAIVQVAKDSHIKQYTEKYKNKPMSIDLGKDWFAEVQKKTDLIHKKMNSLL</sequence>
<comment type="caution">
    <text evidence="2">The sequence shown here is derived from an EMBL/GenBank/DDBJ whole genome shotgun (WGS) entry which is preliminary data.</text>
</comment>
<evidence type="ECO:0000313" key="3">
    <source>
        <dbReference type="Proteomes" id="UP000285569"/>
    </source>
</evidence>
<dbReference type="RefSeq" id="WP_118957222.1">
    <property type="nucleotide sequence ID" value="NZ_QHCR01000007.1"/>
</dbReference>
<reference evidence="2 3" key="2">
    <citation type="journal article" date="2020" name="Int. J. Syst. Evol. Microbiol.">
        <title>Leptospira yasudae sp. nov. and Leptospira stimsonii sp. nov., two new species of the pathogenic group isolated from environmental sources.</title>
        <authorList>
            <person name="Casanovas-Massana A."/>
            <person name="Hamond C."/>
            <person name="Santos L.A."/>
            <person name="de Oliveira D."/>
            <person name="Hacker K.P."/>
            <person name="Balassiano I."/>
            <person name="Costa F."/>
            <person name="Medeiros M.A."/>
            <person name="Reis M.G."/>
            <person name="Ko A.I."/>
            <person name="Wunder E.A."/>
        </authorList>
    </citation>
    <scope>NUCLEOTIDE SEQUENCE [LARGE SCALE GENOMIC DNA]</scope>
    <source>
        <strain evidence="2 3">B21</strain>
    </source>
</reference>